<feature type="region of interest" description="Disordered" evidence="1">
    <location>
        <begin position="1"/>
        <end position="83"/>
    </location>
</feature>
<evidence type="ECO:0000313" key="3">
    <source>
        <dbReference type="Proteomes" id="UP001244011"/>
    </source>
</evidence>
<organism evidence="2 3">
    <name type="scientific">Phialemonium atrogriseum</name>
    <dbReference type="NCBI Taxonomy" id="1093897"/>
    <lineage>
        <taxon>Eukaryota</taxon>
        <taxon>Fungi</taxon>
        <taxon>Dikarya</taxon>
        <taxon>Ascomycota</taxon>
        <taxon>Pezizomycotina</taxon>
        <taxon>Sordariomycetes</taxon>
        <taxon>Sordariomycetidae</taxon>
        <taxon>Cephalothecales</taxon>
        <taxon>Cephalothecaceae</taxon>
        <taxon>Phialemonium</taxon>
    </lineage>
</organism>
<accession>A0AAJ0C429</accession>
<dbReference type="AlphaFoldDB" id="A0AAJ0C429"/>
<evidence type="ECO:0000313" key="2">
    <source>
        <dbReference type="EMBL" id="KAK1768334.1"/>
    </source>
</evidence>
<evidence type="ECO:0008006" key="4">
    <source>
        <dbReference type="Google" id="ProtNLM"/>
    </source>
</evidence>
<evidence type="ECO:0000256" key="1">
    <source>
        <dbReference type="SAM" id="MobiDB-lite"/>
    </source>
</evidence>
<reference evidence="2" key="1">
    <citation type="submission" date="2023-06" db="EMBL/GenBank/DDBJ databases">
        <title>Genome-scale phylogeny and comparative genomics of the fungal order Sordariales.</title>
        <authorList>
            <consortium name="Lawrence Berkeley National Laboratory"/>
            <person name="Hensen N."/>
            <person name="Bonometti L."/>
            <person name="Westerberg I."/>
            <person name="Brannstrom I.O."/>
            <person name="Guillou S."/>
            <person name="Cros-Aarteil S."/>
            <person name="Calhoun S."/>
            <person name="Haridas S."/>
            <person name="Kuo A."/>
            <person name="Mondo S."/>
            <person name="Pangilinan J."/>
            <person name="Riley R."/>
            <person name="Labutti K."/>
            <person name="Andreopoulos B."/>
            <person name="Lipzen A."/>
            <person name="Chen C."/>
            <person name="Yanf M."/>
            <person name="Daum C."/>
            <person name="Ng V."/>
            <person name="Clum A."/>
            <person name="Steindorff A."/>
            <person name="Ohm R."/>
            <person name="Martin F."/>
            <person name="Silar P."/>
            <person name="Natvig D."/>
            <person name="Lalanne C."/>
            <person name="Gautier V."/>
            <person name="Ament-Velasquez S.L."/>
            <person name="Kruys A."/>
            <person name="Hutchinson M.I."/>
            <person name="Powell A.J."/>
            <person name="Barry K."/>
            <person name="Miller A.N."/>
            <person name="Grigoriev I.V."/>
            <person name="Debuchy R."/>
            <person name="Gladieux P."/>
            <person name="Thoren M.H."/>
            <person name="Johannesson H."/>
        </authorList>
    </citation>
    <scope>NUCLEOTIDE SEQUENCE</scope>
    <source>
        <strain evidence="2">8032-3</strain>
    </source>
</reference>
<dbReference type="RefSeq" id="XP_060284547.1">
    <property type="nucleotide sequence ID" value="XM_060429831.1"/>
</dbReference>
<sequence>MADSTNTNNNAMRTERSGSTSSTGSSPRRASNGWFESLNAQKRKDDPISVARRRSMSEQRPKVGFFGQMWNNYVHGSDPKSNK</sequence>
<protein>
    <recommendedName>
        <fullName evidence="4">Conidiation-specific protein 8</fullName>
    </recommendedName>
</protein>
<proteinExistence type="predicted"/>
<dbReference type="EMBL" id="MU839005">
    <property type="protein sequence ID" value="KAK1768334.1"/>
    <property type="molecule type" value="Genomic_DNA"/>
</dbReference>
<name>A0AAJ0C429_9PEZI</name>
<dbReference type="GeneID" id="85313018"/>
<feature type="compositionally biased region" description="Low complexity" evidence="1">
    <location>
        <begin position="17"/>
        <end position="26"/>
    </location>
</feature>
<keyword evidence="3" id="KW-1185">Reference proteome</keyword>
<gene>
    <name evidence="2" type="ORF">QBC33DRAFT_557798</name>
</gene>
<comment type="caution">
    <text evidence="2">The sequence shown here is derived from an EMBL/GenBank/DDBJ whole genome shotgun (WGS) entry which is preliminary data.</text>
</comment>
<feature type="compositionally biased region" description="Polar residues" evidence="1">
    <location>
        <begin position="1"/>
        <end position="12"/>
    </location>
</feature>
<dbReference type="Proteomes" id="UP001244011">
    <property type="component" value="Unassembled WGS sequence"/>
</dbReference>